<evidence type="ECO:0000256" key="1">
    <source>
        <dbReference type="SAM" id="Phobius"/>
    </source>
</evidence>
<name>A0A4Y3M8E2_9PROT</name>
<sequence length="95" mass="10686">MSGEADTERNPYRMVSWANSGYLALLIVRSVVVIEEVFRIGGRHFSPPMMDAGIAFWGIGTLESWVVDRWSKRILAREIAKIKAKCVTGAEDQDE</sequence>
<dbReference type="EMBL" id="BJLY01000002">
    <property type="protein sequence ID" value="GEB03541.1"/>
    <property type="molecule type" value="Genomic_DNA"/>
</dbReference>
<keyword evidence="1" id="KW-0472">Membrane</keyword>
<accession>A0A4Y3M8E2</accession>
<dbReference type="RefSeq" id="WP_062510540.1">
    <property type="nucleotide sequence ID" value="NZ_BAQZ01000002.1"/>
</dbReference>
<dbReference type="Proteomes" id="UP000320772">
    <property type="component" value="Unassembled WGS sequence"/>
</dbReference>
<dbReference type="AlphaFoldDB" id="A0A4Y3M8E2"/>
<keyword evidence="1" id="KW-0812">Transmembrane</keyword>
<evidence type="ECO:0000313" key="3">
    <source>
        <dbReference type="Proteomes" id="UP000320772"/>
    </source>
</evidence>
<proteinExistence type="predicted"/>
<organism evidence="2 3">
    <name type="scientific">Gluconobacter roseus NBRC 3990</name>
    <dbReference type="NCBI Taxonomy" id="1307950"/>
    <lineage>
        <taxon>Bacteria</taxon>
        <taxon>Pseudomonadati</taxon>
        <taxon>Pseudomonadota</taxon>
        <taxon>Alphaproteobacteria</taxon>
        <taxon>Acetobacterales</taxon>
        <taxon>Acetobacteraceae</taxon>
        <taxon>Gluconobacter</taxon>
    </lineage>
</organism>
<protein>
    <submittedName>
        <fullName evidence="2">Uncharacterized protein</fullName>
    </submittedName>
</protein>
<gene>
    <name evidence="2" type="ORF">GRO01_11170</name>
</gene>
<feature type="transmembrane region" description="Helical" evidence="1">
    <location>
        <begin position="20"/>
        <end position="40"/>
    </location>
</feature>
<reference evidence="2 3" key="1">
    <citation type="submission" date="2019-06" db="EMBL/GenBank/DDBJ databases">
        <title>Whole genome shotgun sequence of Gluconobacter roseus NBRC 3990.</title>
        <authorList>
            <person name="Hosoyama A."/>
            <person name="Uohara A."/>
            <person name="Ohji S."/>
            <person name="Ichikawa N."/>
        </authorList>
    </citation>
    <scope>NUCLEOTIDE SEQUENCE [LARGE SCALE GENOMIC DNA]</scope>
    <source>
        <strain evidence="2 3">NBRC 3990</strain>
    </source>
</reference>
<comment type="caution">
    <text evidence="2">The sequence shown here is derived from an EMBL/GenBank/DDBJ whole genome shotgun (WGS) entry which is preliminary data.</text>
</comment>
<keyword evidence="1" id="KW-1133">Transmembrane helix</keyword>
<keyword evidence="3" id="KW-1185">Reference proteome</keyword>
<evidence type="ECO:0000313" key="2">
    <source>
        <dbReference type="EMBL" id="GEB03541.1"/>
    </source>
</evidence>